<dbReference type="SUPFAM" id="SSF56563">
    <property type="entry name" value="Major capsid protein gp5"/>
    <property type="match status" value="1"/>
</dbReference>
<protein>
    <submittedName>
        <fullName evidence="3">HK97 family phage major capsid protein</fullName>
    </submittedName>
</protein>
<evidence type="ECO:0000259" key="2">
    <source>
        <dbReference type="Pfam" id="PF05065"/>
    </source>
</evidence>
<dbReference type="InterPro" id="IPR054612">
    <property type="entry name" value="Phage_capsid-like_C"/>
</dbReference>
<dbReference type="Gene3D" id="3.30.2400.10">
    <property type="entry name" value="Major capsid protein gp5"/>
    <property type="match status" value="1"/>
</dbReference>
<dbReference type="NCBIfam" id="TIGR01554">
    <property type="entry name" value="major_cap_HK97"/>
    <property type="match status" value="1"/>
</dbReference>
<dbReference type="Proteomes" id="UP000564496">
    <property type="component" value="Unassembled WGS sequence"/>
</dbReference>
<dbReference type="Pfam" id="PF05065">
    <property type="entry name" value="Phage_capsid"/>
    <property type="match status" value="1"/>
</dbReference>
<name>A0A7Z0ITA2_9ACTN</name>
<organism evidence="3 4">
    <name type="scientific">Nocardioides panzhihuensis</name>
    <dbReference type="NCBI Taxonomy" id="860243"/>
    <lineage>
        <taxon>Bacteria</taxon>
        <taxon>Bacillati</taxon>
        <taxon>Actinomycetota</taxon>
        <taxon>Actinomycetes</taxon>
        <taxon>Propionibacteriales</taxon>
        <taxon>Nocardioidaceae</taxon>
        <taxon>Nocardioides</taxon>
    </lineage>
</organism>
<comment type="subcellular location">
    <subcellularLocation>
        <location evidence="1">Virion</location>
    </subcellularLocation>
</comment>
<reference evidence="3 4" key="1">
    <citation type="submission" date="2020-07" db="EMBL/GenBank/DDBJ databases">
        <title>Sequencing the genomes of 1000 actinobacteria strains.</title>
        <authorList>
            <person name="Klenk H.-P."/>
        </authorList>
    </citation>
    <scope>NUCLEOTIDE SEQUENCE [LARGE SCALE GENOMIC DNA]</scope>
    <source>
        <strain evidence="3 4">DSM 26487</strain>
    </source>
</reference>
<evidence type="ECO:0000313" key="3">
    <source>
        <dbReference type="EMBL" id="NYI78710.1"/>
    </source>
</evidence>
<dbReference type="EMBL" id="JACBZR010000001">
    <property type="protein sequence ID" value="NYI78710.1"/>
    <property type="molecule type" value="Genomic_DNA"/>
</dbReference>
<proteinExistence type="predicted"/>
<sequence>MATETTTTSAKAWAPDAYFAASDAVPDALINSTSTIAGDVDGDAPVVRVAYVDDAEAQITPEGDPIPEADPDLAEVLVATIKVTQLLRLSAEQWNQDRAAGMLSESVARAVTKRANLAYLQQPAPVAPAVGPTGLLNLPGVIDGGEVAGDLDALVDLDATLAGNDGTPSHVLASPTAWASLRKLKRATGSAESLLGVGAEDAVPFLIDKPVIVTNALPADTGMILDRTAVMSAIGQVVVATSEHVYFAADSIGVRCTWRSGWNVVHPERIGKFTVGLPA</sequence>
<gene>
    <name evidence="3" type="ORF">BJ988_003358</name>
</gene>
<accession>A0A7Z0ITA2</accession>
<comment type="caution">
    <text evidence="3">The sequence shown here is derived from an EMBL/GenBank/DDBJ whole genome shotgun (WGS) entry which is preliminary data.</text>
</comment>
<dbReference type="AlphaFoldDB" id="A0A7Z0ITA2"/>
<feature type="domain" description="Phage capsid-like C-terminal" evidence="2">
    <location>
        <begin position="53"/>
        <end position="272"/>
    </location>
</feature>
<dbReference type="RefSeq" id="WP_179659018.1">
    <property type="nucleotide sequence ID" value="NZ_JACBZR010000001.1"/>
</dbReference>
<dbReference type="InterPro" id="IPR024455">
    <property type="entry name" value="Phage_capsid"/>
</dbReference>
<dbReference type="Gene3D" id="3.30.2320.10">
    <property type="entry name" value="hypothetical protein PF0899 domain"/>
    <property type="match status" value="1"/>
</dbReference>
<evidence type="ECO:0000256" key="1">
    <source>
        <dbReference type="ARBA" id="ARBA00004328"/>
    </source>
</evidence>
<evidence type="ECO:0000313" key="4">
    <source>
        <dbReference type="Proteomes" id="UP000564496"/>
    </source>
</evidence>
<keyword evidence="4" id="KW-1185">Reference proteome</keyword>